<proteinExistence type="predicted"/>
<sequence length="514" mass="52610">MSRTLVIWLPDWPVQAARLAAGGDPAEALAPAAVLAGGRVAACSGAARAAGVRRGMARRRAQALCPGLRLAEADPVREAACFEPVLAALGEVAAAVEALRPGLVAVAAAGVARYHGGEERAGELLADAAALAGAEARLGAADDLVAAVLAARRGALVPPGRTGAFLRTVSLAELAAEESLGFPAELGRTWAELGLRTLGELAELPAADVAGRFGAAGARWHRVARGDAGRAPAPTPPPRDLAVRHVPEEPVTRVDEAAFLARSLAARLHAELRGRGLACDRLAVAVDFTDGAALRRVWRCAEPLTERATADRVRWQLDGWLAGGGGAGITRLTLDPVDAAPAGASRAALWGGPDAAAERAGAAAARVQGLLGTAAVARPVPVGGRGPGERVALVPVGERPPAAPPGPWPGAVPAPSPPVAHPAARVRLLDAAGRDVAVTGRGAATAAPATLVRGTRRLPVASWAGPWPVDERWWDPELARRAARMQVVVDGRGGPEAYLLIGHAGRWRVEGAYR</sequence>
<evidence type="ECO:0000313" key="4">
    <source>
        <dbReference type="Proteomes" id="UP000185469"/>
    </source>
</evidence>
<accession>A0A1L7CW57</accession>
<dbReference type="Pfam" id="PF00817">
    <property type="entry name" value="IMS"/>
    <property type="match status" value="1"/>
</dbReference>
<dbReference type="GO" id="GO:0006281">
    <property type="term" value="P:DNA repair"/>
    <property type="evidence" value="ECO:0007669"/>
    <property type="project" value="InterPro"/>
</dbReference>
<evidence type="ECO:0000313" key="3">
    <source>
        <dbReference type="EMBL" id="APT90083.1"/>
    </source>
</evidence>
<protein>
    <recommendedName>
        <fullName evidence="2">UmuC domain-containing protein</fullName>
    </recommendedName>
</protein>
<dbReference type="PANTHER" id="PTHR35369:SF2">
    <property type="entry name" value="BLR3025 PROTEIN"/>
    <property type="match status" value="1"/>
</dbReference>
<dbReference type="STRING" id="1437874.CSPHI_02225"/>
<dbReference type="CDD" id="cd03468">
    <property type="entry name" value="PolY_like"/>
    <property type="match status" value="1"/>
</dbReference>
<dbReference type="PROSITE" id="PS50173">
    <property type="entry name" value="UMUC"/>
    <property type="match status" value="1"/>
</dbReference>
<reference evidence="3 4" key="1">
    <citation type="submission" date="2014-08" db="EMBL/GenBank/DDBJ databases">
        <title>Complete genome sequence of Corynebacterium sphenisci CECT 5990(T) (=DSM 44792(T)), isolated from healthy wild penguins.</title>
        <authorList>
            <person name="Ruckert C."/>
            <person name="Albersmeier A."/>
            <person name="Winkler A."/>
            <person name="Kalinowski J."/>
        </authorList>
    </citation>
    <scope>NUCLEOTIDE SEQUENCE [LARGE SCALE GENOMIC DNA]</scope>
    <source>
        <strain evidence="3 4">DSM 44792</strain>
    </source>
</reference>
<dbReference type="InterPro" id="IPR050356">
    <property type="entry name" value="SulA_CellDiv_inhibitor"/>
</dbReference>
<keyword evidence="1" id="KW-0227">DNA damage</keyword>
<dbReference type="SUPFAM" id="SSF56672">
    <property type="entry name" value="DNA/RNA polymerases"/>
    <property type="match status" value="1"/>
</dbReference>
<dbReference type="KEGG" id="csph:CSPHI_02225"/>
<dbReference type="Proteomes" id="UP000185469">
    <property type="component" value="Chromosome"/>
</dbReference>
<feature type="domain" description="UmuC" evidence="2">
    <location>
        <begin position="18"/>
        <end position="71"/>
    </location>
</feature>
<dbReference type="OrthoDB" id="5244088at2"/>
<evidence type="ECO:0000256" key="1">
    <source>
        <dbReference type="ARBA" id="ARBA00022763"/>
    </source>
</evidence>
<dbReference type="InterPro" id="IPR001126">
    <property type="entry name" value="UmuC"/>
</dbReference>
<evidence type="ECO:0000259" key="2">
    <source>
        <dbReference type="PROSITE" id="PS50173"/>
    </source>
</evidence>
<dbReference type="AlphaFoldDB" id="A0A1L7CW57"/>
<dbReference type="RefSeq" id="WP_075691301.1">
    <property type="nucleotide sequence ID" value="NZ_CP009248.1"/>
</dbReference>
<keyword evidence="4" id="KW-1185">Reference proteome</keyword>
<dbReference type="PANTHER" id="PTHR35369">
    <property type="entry name" value="BLR3025 PROTEIN-RELATED"/>
    <property type="match status" value="1"/>
</dbReference>
<gene>
    <name evidence="3" type="ORF">CSPHI_02225</name>
</gene>
<dbReference type="InterPro" id="IPR043502">
    <property type="entry name" value="DNA/RNA_pol_sf"/>
</dbReference>
<organism evidence="3 4">
    <name type="scientific">Corynebacterium sphenisci DSM 44792</name>
    <dbReference type="NCBI Taxonomy" id="1437874"/>
    <lineage>
        <taxon>Bacteria</taxon>
        <taxon>Bacillati</taxon>
        <taxon>Actinomycetota</taxon>
        <taxon>Actinomycetes</taxon>
        <taxon>Mycobacteriales</taxon>
        <taxon>Corynebacteriaceae</taxon>
        <taxon>Corynebacterium</taxon>
    </lineage>
</organism>
<name>A0A1L7CW57_9CORY</name>
<dbReference type="Gene3D" id="3.40.1170.60">
    <property type="match status" value="1"/>
</dbReference>
<dbReference type="EMBL" id="CP009248">
    <property type="protein sequence ID" value="APT90083.1"/>
    <property type="molecule type" value="Genomic_DNA"/>
</dbReference>